<evidence type="ECO:0000313" key="1">
    <source>
        <dbReference type="EMBL" id="MBX74007.1"/>
    </source>
</evidence>
<dbReference type="EMBL" id="GGEC01093523">
    <property type="protein sequence ID" value="MBX74007.1"/>
    <property type="molecule type" value="Transcribed_RNA"/>
</dbReference>
<protein>
    <submittedName>
        <fullName evidence="1">Uncharacterized protein</fullName>
    </submittedName>
</protein>
<accession>A0A2P2R4A8</accession>
<sequence length="12" mass="1359">MVGKICNIVLIR</sequence>
<proteinExistence type="predicted"/>
<name>A0A2P2R4A8_RHIMU</name>
<organism evidence="1">
    <name type="scientific">Rhizophora mucronata</name>
    <name type="common">Asiatic mangrove</name>
    <dbReference type="NCBI Taxonomy" id="61149"/>
    <lineage>
        <taxon>Eukaryota</taxon>
        <taxon>Viridiplantae</taxon>
        <taxon>Streptophyta</taxon>
        <taxon>Embryophyta</taxon>
        <taxon>Tracheophyta</taxon>
        <taxon>Spermatophyta</taxon>
        <taxon>Magnoliopsida</taxon>
        <taxon>eudicotyledons</taxon>
        <taxon>Gunneridae</taxon>
        <taxon>Pentapetalae</taxon>
        <taxon>rosids</taxon>
        <taxon>fabids</taxon>
        <taxon>Malpighiales</taxon>
        <taxon>Rhizophoraceae</taxon>
        <taxon>Rhizophora</taxon>
    </lineage>
</organism>
<reference evidence="1" key="1">
    <citation type="submission" date="2018-02" db="EMBL/GenBank/DDBJ databases">
        <title>Rhizophora mucronata_Transcriptome.</title>
        <authorList>
            <person name="Meera S.P."/>
            <person name="Sreeshan A."/>
            <person name="Augustine A."/>
        </authorList>
    </citation>
    <scope>NUCLEOTIDE SEQUENCE</scope>
    <source>
        <tissue evidence="1">Leaf</tissue>
    </source>
</reference>